<evidence type="ECO:0000256" key="2">
    <source>
        <dbReference type="ARBA" id="ARBA00004651"/>
    </source>
</evidence>
<organism evidence="14 15">
    <name type="scientific">Marinobacter fuscus</name>
    <dbReference type="NCBI Taxonomy" id="2109942"/>
    <lineage>
        <taxon>Bacteria</taxon>
        <taxon>Pseudomonadati</taxon>
        <taxon>Pseudomonadota</taxon>
        <taxon>Gammaproteobacteria</taxon>
        <taxon>Pseudomonadales</taxon>
        <taxon>Marinobacteraceae</taxon>
        <taxon>Marinobacter</taxon>
    </lineage>
</organism>
<evidence type="ECO:0000256" key="9">
    <source>
        <dbReference type="ARBA" id="ARBA00022989"/>
    </source>
</evidence>
<dbReference type="InterPro" id="IPR003594">
    <property type="entry name" value="HATPase_dom"/>
</dbReference>
<dbReference type="InterPro" id="IPR050736">
    <property type="entry name" value="Sensor_HK_Regulatory"/>
</dbReference>
<evidence type="ECO:0000259" key="13">
    <source>
        <dbReference type="PROSITE" id="PS50885"/>
    </source>
</evidence>
<dbReference type="GO" id="GO:0000155">
    <property type="term" value="F:phosphorelay sensor kinase activity"/>
    <property type="evidence" value="ECO:0007669"/>
    <property type="project" value="InterPro"/>
</dbReference>
<name>A0A2T1K4T8_9GAMM</name>
<reference evidence="14 15" key="1">
    <citation type="submission" date="2018-03" db="EMBL/GenBank/DDBJ databases">
        <title>Marinobacter brunus sp. nov., a marine bacterium of Gamma-proteobacteria isolated from the surface seawater of the South China Sea.</title>
        <authorList>
            <person name="Cheng H."/>
            <person name="Wu Y.-H."/>
            <person name="Xamxidin M."/>
            <person name="Xu X.-W."/>
        </authorList>
    </citation>
    <scope>NUCLEOTIDE SEQUENCE [LARGE SCALE GENOMIC DNA]</scope>
    <source>
        <strain evidence="14 15">NH169-3</strain>
    </source>
</reference>
<evidence type="ECO:0000256" key="4">
    <source>
        <dbReference type="ARBA" id="ARBA00022475"/>
    </source>
</evidence>
<dbReference type="EC" id="2.7.13.3" evidence="3"/>
<dbReference type="Gene3D" id="3.30.450.20">
    <property type="entry name" value="PAS domain"/>
    <property type="match status" value="1"/>
</dbReference>
<evidence type="ECO:0000256" key="7">
    <source>
        <dbReference type="ARBA" id="ARBA00022692"/>
    </source>
</evidence>
<comment type="caution">
    <text evidence="14">The sequence shown here is derived from an EMBL/GenBank/DDBJ whole genome shotgun (WGS) entry which is preliminary data.</text>
</comment>
<evidence type="ECO:0000256" key="1">
    <source>
        <dbReference type="ARBA" id="ARBA00000085"/>
    </source>
</evidence>
<dbReference type="InterPro" id="IPR005467">
    <property type="entry name" value="His_kinase_dom"/>
</dbReference>
<keyword evidence="6" id="KW-0808">Transferase</keyword>
<dbReference type="OrthoDB" id="9804645at2"/>
<dbReference type="RefSeq" id="WP_106764552.1">
    <property type="nucleotide sequence ID" value="NZ_PXNP01000104.1"/>
</dbReference>
<sequence>MRSLSIGIRVTLITILSSVVTVVAVLLLAYHGLVRDFENVLTQRQILETEQAARTVDQELQIRLDALNTFASFLTDGDERLPLPLILDTLGRQTGLERYFQGGLLVFDDQATAIAENLFVPNRVGTNYKDRPHFQQALREREALISRPIIGRTTGLPLLTFLAPIKSDDGDLLGLAGGTINLAESGIIPASFGENTDTIFRVLDTNHFIQVDSLSPDSPMLTLPPPGENAMIDAALSGITSGIVEDELGQRWVYATRHLERVGWIFLRAEPYDRVTGPAWASFNTFVYWSMAALAILIVLAWWLARASTRPLARMSSNIRTMITSNQQTRRLAPDGPMETRELARAFNELMEAREHLDQMKDQFVSTVSHELRTPLTSINGSLKLLHSGATGELPGKARSITDIALRNGEQLQRLISDLLDFNKVIAGKLPVYPEALSLASAIQQAADGNRVMAKQYGVELSSPPAEQPIRLWADPQRLRQILDNFISNAIKFSPAGGQIRITSQSLLNQRVRVVVSDQGQGVPADFEPVLFERFEQAHSIARNSRAGTGLGLAICRELAHLMGGEVGYYYQGGAHFWVELPETQADTENHHAGT</sequence>
<evidence type="ECO:0000256" key="6">
    <source>
        <dbReference type="ARBA" id="ARBA00022679"/>
    </source>
</evidence>
<dbReference type="PROSITE" id="PS50109">
    <property type="entry name" value="HIS_KIN"/>
    <property type="match status" value="1"/>
</dbReference>
<dbReference type="Proteomes" id="UP000239866">
    <property type="component" value="Unassembled WGS sequence"/>
</dbReference>
<dbReference type="InterPro" id="IPR036890">
    <property type="entry name" value="HATPase_C_sf"/>
</dbReference>
<keyword evidence="9 11" id="KW-1133">Transmembrane helix</keyword>
<protein>
    <recommendedName>
        <fullName evidence="3">histidine kinase</fullName>
        <ecNumber evidence="3">2.7.13.3</ecNumber>
    </recommendedName>
</protein>
<dbReference type="Gene3D" id="3.30.565.10">
    <property type="entry name" value="Histidine kinase-like ATPase, C-terminal domain"/>
    <property type="match status" value="1"/>
</dbReference>
<keyword evidence="5" id="KW-0597">Phosphoprotein</keyword>
<dbReference type="Pfam" id="PF02518">
    <property type="entry name" value="HATPase_c"/>
    <property type="match status" value="1"/>
</dbReference>
<dbReference type="InterPro" id="IPR003660">
    <property type="entry name" value="HAMP_dom"/>
</dbReference>
<evidence type="ECO:0000256" key="8">
    <source>
        <dbReference type="ARBA" id="ARBA00022777"/>
    </source>
</evidence>
<proteinExistence type="predicted"/>
<feature type="transmembrane region" description="Helical" evidence="11">
    <location>
        <begin position="286"/>
        <end position="305"/>
    </location>
</feature>
<dbReference type="SUPFAM" id="SSF47384">
    <property type="entry name" value="Homodimeric domain of signal transducing histidine kinase"/>
    <property type="match status" value="1"/>
</dbReference>
<keyword evidence="7 11" id="KW-0812">Transmembrane</keyword>
<accession>A0A2T1K4T8</accession>
<dbReference type="Pfam" id="PF00512">
    <property type="entry name" value="HisKA"/>
    <property type="match status" value="1"/>
</dbReference>
<dbReference type="Gene3D" id="1.10.287.130">
    <property type="match status" value="1"/>
</dbReference>
<comment type="subcellular location">
    <subcellularLocation>
        <location evidence="2">Cell membrane</location>
        <topology evidence="2">Multi-pass membrane protein</topology>
    </subcellularLocation>
</comment>
<dbReference type="InterPro" id="IPR036097">
    <property type="entry name" value="HisK_dim/P_sf"/>
</dbReference>
<dbReference type="PANTHER" id="PTHR43711">
    <property type="entry name" value="TWO-COMPONENT HISTIDINE KINASE"/>
    <property type="match status" value="1"/>
</dbReference>
<keyword evidence="4" id="KW-1003">Cell membrane</keyword>
<feature type="domain" description="HAMP" evidence="13">
    <location>
        <begin position="306"/>
        <end position="359"/>
    </location>
</feature>
<feature type="domain" description="Histidine kinase" evidence="12">
    <location>
        <begin position="367"/>
        <end position="585"/>
    </location>
</feature>
<dbReference type="InterPro" id="IPR003661">
    <property type="entry name" value="HisK_dim/P_dom"/>
</dbReference>
<evidence type="ECO:0000313" key="15">
    <source>
        <dbReference type="Proteomes" id="UP000239866"/>
    </source>
</evidence>
<dbReference type="CDD" id="cd12914">
    <property type="entry name" value="PDC1_DGC_like"/>
    <property type="match status" value="1"/>
</dbReference>
<evidence type="ECO:0000256" key="5">
    <source>
        <dbReference type="ARBA" id="ARBA00022553"/>
    </source>
</evidence>
<dbReference type="SMART" id="SM00388">
    <property type="entry name" value="HisKA"/>
    <property type="match status" value="1"/>
</dbReference>
<dbReference type="SUPFAM" id="SSF55874">
    <property type="entry name" value="ATPase domain of HSP90 chaperone/DNA topoisomerase II/histidine kinase"/>
    <property type="match status" value="1"/>
</dbReference>
<dbReference type="Gene3D" id="6.10.340.10">
    <property type="match status" value="1"/>
</dbReference>
<comment type="catalytic activity">
    <reaction evidence="1">
        <text>ATP + protein L-histidine = ADP + protein N-phospho-L-histidine.</text>
        <dbReference type="EC" id="2.7.13.3"/>
    </reaction>
</comment>
<feature type="transmembrane region" description="Helical" evidence="11">
    <location>
        <begin position="12"/>
        <end position="33"/>
    </location>
</feature>
<keyword evidence="11" id="KW-0472">Membrane</keyword>
<dbReference type="PROSITE" id="PS50885">
    <property type="entry name" value="HAMP"/>
    <property type="match status" value="1"/>
</dbReference>
<evidence type="ECO:0000256" key="10">
    <source>
        <dbReference type="ARBA" id="ARBA00023012"/>
    </source>
</evidence>
<evidence type="ECO:0000259" key="12">
    <source>
        <dbReference type="PROSITE" id="PS50109"/>
    </source>
</evidence>
<dbReference type="FunFam" id="1.10.287.130:FF:000001">
    <property type="entry name" value="Two-component sensor histidine kinase"/>
    <property type="match status" value="1"/>
</dbReference>
<dbReference type="InterPro" id="IPR029151">
    <property type="entry name" value="Sensor-like_sf"/>
</dbReference>
<dbReference type="SMART" id="SM00387">
    <property type="entry name" value="HATPase_c"/>
    <property type="match status" value="1"/>
</dbReference>
<gene>
    <name evidence="14" type="ORF">C7H09_16005</name>
</gene>
<keyword evidence="10" id="KW-0902">Two-component regulatory system</keyword>
<evidence type="ECO:0000313" key="14">
    <source>
        <dbReference type="EMBL" id="PSF05107.1"/>
    </source>
</evidence>
<evidence type="ECO:0000256" key="3">
    <source>
        <dbReference type="ARBA" id="ARBA00012438"/>
    </source>
</evidence>
<dbReference type="InterPro" id="IPR004358">
    <property type="entry name" value="Sig_transdc_His_kin-like_C"/>
</dbReference>
<dbReference type="PRINTS" id="PR00344">
    <property type="entry name" value="BCTRLSENSOR"/>
</dbReference>
<evidence type="ECO:0000256" key="11">
    <source>
        <dbReference type="SAM" id="Phobius"/>
    </source>
</evidence>
<dbReference type="AlphaFoldDB" id="A0A2T1K4T8"/>
<dbReference type="SUPFAM" id="SSF103190">
    <property type="entry name" value="Sensory domain-like"/>
    <property type="match status" value="1"/>
</dbReference>
<dbReference type="EMBL" id="PXNP01000104">
    <property type="protein sequence ID" value="PSF05107.1"/>
    <property type="molecule type" value="Genomic_DNA"/>
</dbReference>
<dbReference type="GO" id="GO:0005886">
    <property type="term" value="C:plasma membrane"/>
    <property type="evidence" value="ECO:0007669"/>
    <property type="project" value="UniProtKB-SubCell"/>
</dbReference>
<dbReference type="CDD" id="cd00082">
    <property type="entry name" value="HisKA"/>
    <property type="match status" value="1"/>
</dbReference>
<keyword evidence="15" id="KW-1185">Reference proteome</keyword>
<keyword evidence="8 14" id="KW-0418">Kinase</keyword>
<dbReference type="PANTHER" id="PTHR43711:SF1">
    <property type="entry name" value="HISTIDINE KINASE 1"/>
    <property type="match status" value="1"/>
</dbReference>